<dbReference type="GO" id="GO:0016020">
    <property type="term" value="C:membrane"/>
    <property type="evidence" value="ECO:0007669"/>
    <property type="project" value="UniProtKB-SubCell"/>
</dbReference>
<feature type="domain" description="O-antigen ligase-related" evidence="6">
    <location>
        <begin position="184"/>
        <end position="340"/>
    </location>
</feature>
<feature type="transmembrane region" description="Helical" evidence="5">
    <location>
        <begin position="119"/>
        <end position="138"/>
    </location>
</feature>
<feature type="transmembrane region" description="Helical" evidence="5">
    <location>
        <begin position="91"/>
        <end position="107"/>
    </location>
</feature>
<evidence type="ECO:0000256" key="5">
    <source>
        <dbReference type="SAM" id="Phobius"/>
    </source>
</evidence>
<proteinExistence type="predicted"/>
<feature type="transmembrane region" description="Helical" evidence="5">
    <location>
        <begin position="12"/>
        <end position="28"/>
    </location>
</feature>
<evidence type="ECO:0000313" key="8">
    <source>
        <dbReference type="Proteomes" id="UP000198505"/>
    </source>
</evidence>
<name>A0A1H9RQJ3_9GAMM</name>
<organism evidence="7 8">
    <name type="scientific">Vreelandella subterranea</name>
    <dbReference type="NCBI Taxonomy" id="416874"/>
    <lineage>
        <taxon>Bacteria</taxon>
        <taxon>Pseudomonadati</taxon>
        <taxon>Pseudomonadota</taxon>
        <taxon>Gammaproteobacteria</taxon>
        <taxon>Oceanospirillales</taxon>
        <taxon>Halomonadaceae</taxon>
        <taxon>Vreelandella</taxon>
    </lineage>
</organism>
<evidence type="ECO:0000256" key="4">
    <source>
        <dbReference type="ARBA" id="ARBA00023136"/>
    </source>
</evidence>
<dbReference type="InterPro" id="IPR007016">
    <property type="entry name" value="O-antigen_ligase-rel_domated"/>
</dbReference>
<feature type="transmembrane region" description="Helical" evidence="5">
    <location>
        <begin position="328"/>
        <end position="350"/>
    </location>
</feature>
<sequence>MYRLFAPERAAGLNLAALFLVLVLLIATPLRSHIVIALLLLYALSYLWVNRASLVFNRFDVVVVALLASYAVSRLPVFVLDDFSSRYVSPGLHMAAVIPIYLMMRHAGSAIQLGAYRRWLEWGAIVGSLGASGVALYQTQWLGWQRADGFLFSINFGYLACAMAFICFAMLRGSPRKVWLVVAGLAALLAMLLTLTRGSVIAVPPLLLLLLVLNLDVLGWKRLLMVVGLAMSLAAVAYLASNSVQQRVAYSVDEVHSLLAGDVSEAVSSGGRLQLWMAASHAFKERPLVGLTYPEREALNAELVEQGVVTDWVLSVDRGHAHSQYFEMLASGGLLGILAIFGYLLAPGVYHLRLVILDRNNVYAQTGLVFTTGFAIYCLTEAAIHHEMMTAVYAYMQVNLLVLAHCLATQKQAAVT</sequence>
<protein>
    <submittedName>
        <fullName evidence="7">O-antigen ligase</fullName>
    </submittedName>
</protein>
<evidence type="ECO:0000256" key="3">
    <source>
        <dbReference type="ARBA" id="ARBA00022989"/>
    </source>
</evidence>
<dbReference type="EMBL" id="FOGS01000002">
    <property type="protein sequence ID" value="SER74976.1"/>
    <property type="molecule type" value="Genomic_DNA"/>
</dbReference>
<dbReference type="STRING" id="416874.SAMN04487958_102518"/>
<feature type="transmembrane region" description="Helical" evidence="5">
    <location>
        <begin position="362"/>
        <end position="380"/>
    </location>
</feature>
<dbReference type="Proteomes" id="UP000198505">
    <property type="component" value="Unassembled WGS sequence"/>
</dbReference>
<dbReference type="PANTHER" id="PTHR37422:SF17">
    <property type="entry name" value="O-ANTIGEN LIGASE"/>
    <property type="match status" value="1"/>
</dbReference>
<accession>A0A1H9RQJ3</accession>
<keyword evidence="8" id="KW-1185">Reference proteome</keyword>
<keyword evidence="4 5" id="KW-0472">Membrane</keyword>
<feature type="transmembrane region" description="Helical" evidence="5">
    <location>
        <begin position="150"/>
        <end position="171"/>
    </location>
</feature>
<dbReference type="PANTHER" id="PTHR37422">
    <property type="entry name" value="TEICHURONIC ACID BIOSYNTHESIS PROTEIN TUAE"/>
    <property type="match status" value="1"/>
</dbReference>
<evidence type="ECO:0000259" key="6">
    <source>
        <dbReference type="Pfam" id="PF04932"/>
    </source>
</evidence>
<dbReference type="AlphaFoldDB" id="A0A1H9RQJ3"/>
<keyword evidence="7" id="KW-0436">Ligase</keyword>
<dbReference type="InterPro" id="IPR051533">
    <property type="entry name" value="WaaL-like"/>
</dbReference>
<dbReference type="RefSeq" id="WP_175474697.1">
    <property type="nucleotide sequence ID" value="NZ_FOGS01000002.1"/>
</dbReference>
<gene>
    <name evidence="7" type="ORF">SAMN04487958_102518</name>
</gene>
<keyword evidence="3 5" id="KW-1133">Transmembrane helix</keyword>
<evidence type="ECO:0000256" key="1">
    <source>
        <dbReference type="ARBA" id="ARBA00004141"/>
    </source>
</evidence>
<feature type="transmembrane region" description="Helical" evidence="5">
    <location>
        <begin position="61"/>
        <end position="79"/>
    </location>
</feature>
<feature type="transmembrane region" description="Helical" evidence="5">
    <location>
        <begin position="223"/>
        <end position="241"/>
    </location>
</feature>
<evidence type="ECO:0000256" key="2">
    <source>
        <dbReference type="ARBA" id="ARBA00022692"/>
    </source>
</evidence>
<evidence type="ECO:0000313" key="7">
    <source>
        <dbReference type="EMBL" id="SER74976.1"/>
    </source>
</evidence>
<feature type="transmembrane region" description="Helical" evidence="5">
    <location>
        <begin position="178"/>
        <end position="203"/>
    </location>
</feature>
<feature type="transmembrane region" description="Helical" evidence="5">
    <location>
        <begin position="34"/>
        <end position="49"/>
    </location>
</feature>
<comment type="subcellular location">
    <subcellularLocation>
        <location evidence="1">Membrane</location>
        <topology evidence="1">Multi-pass membrane protein</topology>
    </subcellularLocation>
</comment>
<dbReference type="GO" id="GO:0016874">
    <property type="term" value="F:ligase activity"/>
    <property type="evidence" value="ECO:0007669"/>
    <property type="project" value="UniProtKB-KW"/>
</dbReference>
<reference evidence="8" key="1">
    <citation type="submission" date="2016-10" db="EMBL/GenBank/DDBJ databases">
        <authorList>
            <person name="Varghese N."/>
            <person name="Submissions S."/>
        </authorList>
    </citation>
    <scope>NUCLEOTIDE SEQUENCE [LARGE SCALE GENOMIC DNA]</scope>
    <source>
        <strain evidence="8">CGMCC 1.6495</strain>
    </source>
</reference>
<keyword evidence="2 5" id="KW-0812">Transmembrane</keyword>
<dbReference type="Pfam" id="PF04932">
    <property type="entry name" value="Wzy_C"/>
    <property type="match status" value="1"/>
</dbReference>